<dbReference type="RefSeq" id="WP_096893130.1">
    <property type="nucleotide sequence ID" value="NZ_BAOS01000005.1"/>
</dbReference>
<feature type="domain" description="Alpha-carbonic anhydrase" evidence="11">
    <location>
        <begin position="1"/>
        <end position="216"/>
    </location>
</feature>
<name>A0A286TVP5_9BACT</name>
<evidence type="ECO:0000256" key="7">
    <source>
        <dbReference type="ARBA" id="ARBA00022833"/>
    </source>
</evidence>
<dbReference type="EMBL" id="BAOS01000005">
    <property type="protein sequence ID" value="GAX59970.1"/>
    <property type="molecule type" value="Genomic_DNA"/>
</dbReference>
<dbReference type="InterPro" id="IPR018338">
    <property type="entry name" value="Carbonic_anhydrase_a-class_CS"/>
</dbReference>
<evidence type="ECO:0000256" key="3">
    <source>
        <dbReference type="ARBA" id="ARBA00010718"/>
    </source>
</evidence>
<evidence type="ECO:0000256" key="4">
    <source>
        <dbReference type="ARBA" id="ARBA00012925"/>
    </source>
</evidence>
<dbReference type="CDD" id="cd03124">
    <property type="entry name" value="alpha_CA_prokaryotic_like"/>
    <property type="match status" value="1"/>
</dbReference>
<evidence type="ECO:0000256" key="1">
    <source>
        <dbReference type="ARBA" id="ARBA00001947"/>
    </source>
</evidence>
<dbReference type="InterPro" id="IPR041891">
    <property type="entry name" value="Alpha_CA_prokaryot-like"/>
</dbReference>
<keyword evidence="13" id="KW-1185">Reference proteome</keyword>
<comment type="function">
    <text evidence="2 10">Reversible hydration of carbon dioxide.</text>
</comment>
<dbReference type="Proteomes" id="UP000218542">
    <property type="component" value="Unassembled WGS sequence"/>
</dbReference>
<proteinExistence type="inferred from homology"/>
<gene>
    <name evidence="12" type="ORF">SCALIN_C05_0055</name>
</gene>
<evidence type="ECO:0000256" key="9">
    <source>
        <dbReference type="ARBA" id="ARBA00048348"/>
    </source>
</evidence>
<evidence type="ECO:0000313" key="13">
    <source>
        <dbReference type="Proteomes" id="UP000218542"/>
    </source>
</evidence>
<evidence type="ECO:0000256" key="2">
    <source>
        <dbReference type="ARBA" id="ARBA00002904"/>
    </source>
</evidence>
<comment type="caution">
    <text evidence="12">The sequence shown here is derived from an EMBL/GenBank/DDBJ whole genome shotgun (WGS) entry which is preliminary data.</text>
</comment>
<evidence type="ECO:0000259" key="11">
    <source>
        <dbReference type="PROSITE" id="PS51144"/>
    </source>
</evidence>
<dbReference type="PROSITE" id="PS00162">
    <property type="entry name" value="ALPHA_CA_1"/>
    <property type="match status" value="1"/>
</dbReference>
<evidence type="ECO:0000256" key="5">
    <source>
        <dbReference type="ARBA" id="ARBA00014628"/>
    </source>
</evidence>
<dbReference type="SMART" id="SM01057">
    <property type="entry name" value="Carb_anhydrase"/>
    <property type="match status" value="1"/>
</dbReference>
<dbReference type="InterPro" id="IPR001148">
    <property type="entry name" value="CA_dom"/>
</dbReference>
<dbReference type="Pfam" id="PF00194">
    <property type="entry name" value="Carb_anhydrase"/>
    <property type="match status" value="1"/>
</dbReference>
<dbReference type="AlphaFoldDB" id="A0A286TVP5"/>
<dbReference type="GO" id="GO:0004089">
    <property type="term" value="F:carbonate dehydratase activity"/>
    <property type="evidence" value="ECO:0007669"/>
    <property type="project" value="UniProtKB-UniRule"/>
</dbReference>
<sequence length="216" mass="24793">MPGLEHGLIQSPINILTKSVEQVDSRTITVRYKDEVNAVANLGHTIQLHFAEGSTISAHGKTFQFKQMHFHTPSEHQLDGMTYPMEMHIVNAAEDKENGRIEYLVASILFKMGEENKFISDFREFIPEETHSIQNIQSGRVRLSDLLMVARKNKSEEGLYFYKGSLTTPPYTESVNWYIDKHIYEASPEQIHTIKKIEGHNARKVQKIHDRIIEGS</sequence>
<organism evidence="12 13">
    <name type="scientific">Candidatus Scalindua japonica</name>
    <dbReference type="NCBI Taxonomy" id="1284222"/>
    <lineage>
        <taxon>Bacteria</taxon>
        <taxon>Pseudomonadati</taxon>
        <taxon>Planctomycetota</taxon>
        <taxon>Candidatus Brocadiia</taxon>
        <taxon>Candidatus Brocadiales</taxon>
        <taxon>Candidatus Scalinduaceae</taxon>
        <taxon>Candidatus Scalindua</taxon>
    </lineage>
</organism>
<evidence type="ECO:0000256" key="6">
    <source>
        <dbReference type="ARBA" id="ARBA00022723"/>
    </source>
</evidence>
<dbReference type="EC" id="4.2.1.1" evidence="4 10"/>
<dbReference type="PANTHER" id="PTHR18952:SF265">
    <property type="entry name" value="CARBONIC ANHYDRASE"/>
    <property type="match status" value="1"/>
</dbReference>
<dbReference type="PANTHER" id="PTHR18952">
    <property type="entry name" value="CARBONIC ANHYDRASE"/>
    <property type="match status" value="1"/>
</dbReference>
<dbReference type="PROSITE" id="PS51144">
    <property type="entry name" value="ALPHA_CA_2"/>
    <property type="match status" value="1"/>
</dbReference>
<keyword evidence="8 10" id="KW-0456">Lyase</keyword>
<evidence type="ECO:0000256" key="8">
    <source>
        <dbReference type="ARBA" id="ARBA00023239"/>
    </source>
</evidence>
<evidence type="ECO:0000256" key="10">
    <source>
        <dbReference type="RuleBase" id="RU367011"/>
    </source>
</evidence>
<comment type="catalytic activity">
    <reaction evidence="9 10">
        <text>hydrogencarbonate + H(+) = CO2 + H2O</text>
        <dbReference type="Rhea" id="RHEA:10748"/>
        <dbReference type="ChEBI" id="CHEBI:15377"/>
        <dbReference type="ChEBI" id="CHEBI:15378"/>
        <dbReference type="ChEBI" id="CHEBI:16526"/>
        <dbReference type="ChEBI" id="CHEBI:17544"/>
        <dbReference type="EC" id="4.2.1.1"/>
    </reaction>
</comment>
<dbReference type="SUPFAM" id="SSF51069">
    <property type="entry name" value="Carbonic anhydrase"/>
    <property type="match status" value="1"/>
</dbReference>
<dbReference type="GO" id="GO:0008270">
    <property type="term" value="F:zinc ion binding"/>
    <property type="evidence" value="ECO:0007669"/>
    <property type="project" value="UniProtKB-UniRule"/>
</dbReference>
<comment type="similarity">
    <text evidence="3 10">Belongs to the alpha-carbonic anhydrase family.</text>
</comment>
<dbReference type="Gene3D" id="3.10.200.10">
    <property type="entry name" value="Alpha carbonic anhydrase"/>
    <property type="match status" value="1"/>
</dbReference>
<reference evidence="13" key="1">
    <citation type="journal article" date="2017" name="Environ. Microbiol. Rep.">
        <title>Genetic Diversity of Marine Anaerobic Ammonium-Oxidizing Bacteria as Revealed by Genomic and Proteomic Analyses of 'Candidatus Scalindua japonica'.</title>
        <authorList>
            <person name="Oshiki M."/>
            <person name="Mizuto K."/>
            <person name="Kimura Z."/>
            <person name="Kindaichi T."/>
            <person name="Satoh H."/>
            <person name="Okabe S."/>
        </authorList>
    </citation>
    <scope>NUCLEOTIDE SEQUENCE [LARGE SCALE GENOMIC DNA]</scope>
    <source>
        <strain evidence="13">husup-a2</strain>
    </source>
</reference>
<evidence type="ECO:0000313" key="12">
    <source>
        <dbReference type="EMBL" id="GAX59970.1"/>
    </source>
</evidence>
<comment type="cofactor">
    <cofactor evidence="1 10">
        <name>Zn(2+)</name>
        <dbReference type="ChEBI" id="CHEBI:29105"/>
    </cofactor>
</comment>
<keyword evidence="6 10" id="KW-0479">Metal-binding</keyword>
<protein>
    <recommendedName>
        <fullName evidence="5 10">Carbonic anhydrase</fullName>
        <ecNumber evidence="4 10">4.2.1.1</ecNumber>
    </recommendedName>
</protein>
<accession>A0A286TVP5</accession>
<dbReference type="OrthoDB" id="5327615at2"/>
<keyword evidence="7 10" id="KW-0862">Zinc</keyword>
<dbReference type="InterPro" id="IPR023561">
    <property type="entry name" value="Carbonic_anhydrase_a-class"/>
</dbReference>
<dbReference type="InterPro" id="IPR036398">
    <property type="entry name" value="CA_dom_sf"/>
</dbReference>